<dbReference type="InterPro" id="IPR009339">
    <property type="entry name" value="DUF998"/>
</dbReference>
<gene>
    <name evidence="2" type="ORF">CFK41_00845</name>
</gene>
<dbReference type="EMBL" id="CP023564">
    <property type="protein sequence ID" value="ATG53484.1"/>
    <property type="molecule type" value="Genomic_DNA"/>
</dbReference>
<proteinExistence type="predicted"/>
<evidence type="ECO:0008006" key="4">
    <source>
        <dbReference type="Google" id="ProtNLM"/>
    </source>
</evidence>
<evidence type="ECO:0000256" key="1">
    <source>
        <dbReference type="SAM" id="Phobius"/>
    </source>
</evidence>
<feature type="transmembrane region" description="Helical" evidence="1">
    <location>
        <begin position="121"/>
        <end position="141"/>
    </location>
</feature>
<keyword evidence="1" id="KW-0472">Membrane</keyword>
<feature type="transmembrane region" description="Helical" evidence="1">
    <location>
        <begin position="83"/>
        <end position="101"/>
    </location>
</feature>
<protein>
    <recommendedName>
        <fullName evidence="4">DUF998 domain-containing protein</fullName>
    </recommendedName>
</protein>
<dbReference type="InterPro" id="IPR036259">
    <property type="entry name" value="MFS_trans_sf"/>
</dbReference>
<dbReference type="Proteomes" id="UP000217889">
    <property type="component" value="Chromosome"/>
</dbReference>
<evidence type="ECO:0000313" key="3">
    <source>
        <dbReference type="Proteomes" id="UP000217889"/>
    </source>
</evidence>
<feature type="transmembrane region" description="Helical" evidence="1">
    <location>
        <begin position="49"/>
        <end position="71"/>
    </location>
</feature>
<keyword evidence="1" id="KW-0812">Transmembrane</keyword>
<dbReference type="AlphaFoldDB" id="A0A291GTQ9"/>
<dbReference type="RefSeq" id="WP_096797963.1">
    <property type="nucleotide sequence ID" value="NZ_CP023564.1"/>
</dbReference>
<dbReference type="Pfam" id="PF06197">
    <property type="entry name" value="DUF998"/>
    <property type="match status" value="1"/>
</dbReference>
<feature type="transmembrane region" description="Helical" evidence="1">
    <location>
        <begin position="7"/>
        <end position="29"/>
    </location>
</feature>
<accession>A0A291GTQ9</accession>
<keyword evidence="3" id="KW-1185">Reference proteome</keyword>
<feature type="transmembrane region" description="Helical" evidence="1">
    <location>
        <begin position="153"/>
        <end position="176"/>
    </location>
</feature>
<dbReference type="KEGG" id="bgg:CFK41_00845"/>
<keyword evidence="1" id="KW-1133">Transmembrane helix</keyword>
<name>A0A291GTQ9_9MICO</name>
<dbReference type="OrthoDB" id="3831082at2"/>
<dbReference type="SUPFAM" id="SSF103473">
    <property type="entry name" value="MFS general substrate transporter"/>
    <property type="match status" value="1"/>
</dbReference>
<evidence type="ECO:0000313" key="2">
    <source>
        <dbReference type="EMBL" id="ATG53484.1"/>
    </source>
</evidence>
<reference evidence="2 3" key="1">
    <citation type="journal article" date="2014" name="Int. J. Syst. Evol. Microbiol.">
        <title>Brachybacterium ginsengisoli sp. nov., isolated from soil of a ginseng field.</title>
        <authorList>
            <person name="Hoang V.A."/>
            <person name="Kim Y.J."/>
            <person name="Nguyen N.L."/>
            <person name="Yang D.C."/>
        </authorList>
    </citation>
    <scope>NUCLEOTIDE SEQUENCE [LARGE SCALE GENOMIC DNA]</scope>
    <source>
        <strain evidence="2 3">DCY80</strain>
    </source>
</reference>
<sequence>MTRRRRGLHLAIGCTAAVLYSNFLLDLMIPGPHEWAKQVSALEIPGHRSAGLLRTTDVVSALLVLSQLPAVRRALPRSRWRTVVLGGVAAFAAGGILAAIITLPAPGTEELHRTRHLVHDLSSIVSVGGMVASAAAARILLRGPRERRPRWLTAAVVVVAIGCAAELGSEVLVALWPGLDLVDGLAQRAQMLTLSAWIVGLARLAGWAGPTGSGPDAAAGGRIAP</sequence>
<organism evidence="2 3">
    <name type="scientific">Brachybacterium ginsengisoli</name>
    <dbReference type="NCBI Taxonomy" id="1331682"/>
    <lineage>
        <taxon>Bacteria</taxon>
        <taxon>Bacillati</taxon>
        <taxon>Actinomycetota</taxon>
        <taxon>Actinomycetes</taxon>
        <taxon>Micrococcales</taxon>
        <taxon>Dermabacteraceae</taxon>
        <taxon>Brachybacterium</taxon>
    </lineage>
</organism>